<organism evidence="2 3">
    <name type="scientific">Cirrhinus molitorella</name>
    <name type="common">mud carp</name>
    <dbReference type="NCBI Taxonomy" id="172907"/>
    <lineage>
        <taxon>Eukaryota</taxon>
        <taxon>Metazoa</taxon>
        <taxon>Chordata</taxon>
        <taxon>Craniata</taxon>
        <taxon>Vertebrata</taxon>
        <taxon>Euteleostomi</taxon>
        <taxon>Actinopterygii</taxon>
        <taxon>Neopterygii</taxon>
        <taxon>Teleostei</taxon>
        <taxon>Ostariophysi</taxon>
        <taxon>Cypriniformes</taxon>
        <taxon>Cyprinidae</taxon>
        <taxon>Labeoninae</taxon>
        <taxon>Labeonini</taxon>
        <taxon>Cirrhinus</taxon>
    </lineage>
</organism>
<keyword evidence="3" id="KW-1185">Reference proteome</keyword>
<dbReference type="AlphaFoldDB" id="A0AA88TI36"/>
<reference evidence="2" key="1">
    <citation type="submission" date="2023-08" db="EMBL/GenBank/DDBJ databases">
        <title>Chromosome-level Genome Assembly of mud carp (Cirrhinus molitorella).</title>
        <authorList>
            <person name="Liu H."/>
        </authorList>
    </citation>
    <scope>NUCLEOTIDE SEQUENCE</scope>
    <source>
        <strain evidence="2">Prfri</strain>
        <tissue evidence="2">Muscle</tissue>
    </source>
</reference>
<evidence type="ECO:0000256" key="1">
    <source>
        <dbReference type="SAM" id="MobiDB-lite"/>
    </source>
</evidence>
<accession>A0AA88TI36</accession>
<evidence type="ECO:0000313" key="3">
    <source>
        <dbReference type="Proteomes" id="UP001187343"/>
    </source>
</evidence>
<protein>
    <submittedName>
        <fullName evidence="2">Uncharacterized protein</fullName>
    </submittedName>
</protein>
<gene>
    <name evidence="2" type="ORF">Q8A67_025732</name>
</gene>
<sequence length="175" mass="18832">MTGDDTGLLVVPCGVSSQLQDLSSEILEHNGQINRRTSTHTFTIVAFAEKPVNTANGKLQSCPGRACFPTLPPLRPHPARSMPTLPPLRPHPARSMPTLSPLRPHPARSMPTLPPLRPHPARSMPTLSPLRPHPARSMPTLSPLRPHPAHTVGMLMGPPLAPLRAHSALFGPAHT</sequence>
<proteinExistence type="predicted"/>
<dbReference type="EMBL" id="JAUYZG010000025">
    <property type="protein sequence ID" value="KAK2867615.1"/>
    <property type="molecule type" value="Genomic_DNA"/>
</dbReference>
<name>A0AA88TI36_9TELE</name>
<feature type="region of interest" description="Disordered" evidence="1">
    <location>
        <begin position="88"/>
        <end position="130"/>
    </location>
</feature>
<dbReference type="Proteomes" id="UP001187343">
    <property type="component" value="Unassembled WGS sequence"/>
</dbReference>
<comment type="caution">
    <text evidence="2">The sequence shown here is derived from an EMBL/GenBank/DDBJ whole genome shotgun (WGS) entry which is preliminary data.</text>
</comment>
<evidence type="ECO:0000313" key="2">
    <source>
        <dbReference type="EMBL" id="KAK2867615.1"/>
    </source>
</evidence>